<sequence length="103" mass="11207">MTTPNHESHHETTPRFPDVSITDGASLYAPPEIVAHNSNHMADGQNEDVPSEWLTGNDLIAVSIAFGIADMMVALESSILGIIRLSTLHFSLPENNLTIMLLL</sequence>
<comment type="caution">
    <text evidence="2">The sequence shown here is derived from an EMBL/GenBank/DDBJ whole genome shotgun (WGS) entry which is preliminary data.</text>
</comment>
<feature type="region of interest" description="Disordered" evidence="1">
    <location>
        <begin position="1"/>
        <end position="24"/>
    </location>
</feature>
<organism evidence="2 3">
    <name type="scientific">Botryotinia narcissicola</name>
    <dbReference type="NCBI Taxonomy" id="278944"/>
    <lineage>
        <taxon>Eukaryota</taxon>
        <taxon>Fungi</taxon>
        <taxon>Dikarya</taxon>
        <taxon>Ascomycota</taxon>
        <taxon>Pezizomycotina</taxon>
        <taxon>Leotiomycetes</taxon>
        <taxon>Helotiales</taxon>
        <taxon>Sclerotiniaceae</taxon>
        <taxon>Botryotinia</taxon>
    </lineage>
</organism>
<keyword evidence="3" id="KW-1185">Reference proteome</keyword>
<protein>
    <submittedName>
        <fullName evidence="2">Uncharacterized protein</fullName>
    </submittedName>
</protein>
<dbReference type="OrthoDB" id="10021397at2759"/>
<proteinExistence type="predicted"/>
<evidence type="ECO:0000313" key="3">
    <source>
        <dbReference type="Proteomes" id="UP000297452"/>
    </source>
</evidence>
<dbReference type="EMBL" id="PQXJ01000586">
    <property type="protein sequence ID" value="TGO46470.1"/>
    <property type="molecule type" value="Genomic_DNA"/>
</dbReference>
<accession>A0A4Z1HI81</accession>
<name>A0A4Z1HI81_9HELO</name>
<evidence type="ECO:0000313" key="2">
    <source>
        <dbReference type="EMBL" id="TGO46470.1"/>
    </source>
</evidence>
<dbReference type="AlphaFoldDB" id="A0A4Z1HI81"/>
<feature type="compositionally biased region" description="Basic and acidic residues" evidence="1">
    <location>
        <begin position="1"/>
        <end position="13"/>
    </location>
</feature>
<dbReference type="Proteomes" id="UP000297452">
    <property type="component" value="Unassembled WGS sequence"/>
</dbReference>
<reference evidence="2 3" key="1">
    <citation type="submission" date="2017-12" db="EMBL/GenBank/DDBJ databases">
        <title>Comparative genomics of Botrytis spp.</title>
        <authorList>
            <person name="Valero-Jimenez C.A."/>
            <person name="Tapia P."/>
            <person name="Veloso J."/>
            <person name="Silva-Moreno E."/>
            <person name="Staats M."/>
            <person name="Valdes J.H."/>
            <person name="Van Kan J.A.L."/>
        </authorList>
    </citation>
    <scope>NUCLEOTIDE SEQUENCE [LARGE SCALE GENOMIC DNA]</scope>
    <source>
        <strain evidence="2 3">MUCL2120</strain>
    </source>
</reference>
<evidence type="ECO:0000256" key="1">
    <source>
        <dbReference type="SAM" id="MobiDB-lite"/>
    </source>
</evidence>
<gene>
    <name evidence="2" type="ORF">BOTNAR_0586g00030</name>
</gene>